<keyword evidence="4" id="KW-1185">Reference proteome</keyword>
<dbReference type="Gene3D" id="3.50.50.60">
    <property type="entry name" value="FAD/NAD(P)-binding domain"/>
    <property type="match status" value="2"/>
</dbReference>
<dbReference type="InterPro" id="IPR036188">
    <property type="entry name" value="FAD/NAD-bd_sf"/>
</dbReference>
<comment type="caution">
    <text evidence="3">The sequence shown here is derived from an EMBL/GenBank/DDBJ whole genome shotgun (WGS) entry which is preliminary data.</text>
</comment>
<gene>
    <name evidence="3" type="ORF">AUCHE_17_00420</name>
</gene>
<reference evidence="3 4" key="1">
    <citation type="submission" date="2012-08" db="EMBL/GenBank/DDBJ databases">
        <title>Whole genome shotgun sequence of Austwickia chelonae NBRC 105200.</title>
        <authorList>
            <person name="Yoshida I."/>
            <person name="Hosoyama A."/>
            <person name="Tsuchikane K."/>
            <person name="Katsumata H."/>
            <person name="Ando Y."/>
            <person name="Ohji S."/>
            <person name="Hamada M."/>
            <person name="Tamura T."/>
            <person name="Yamazoe A."/>
            <person name="Yamazaki S."/>
            <person name="Fujita N."/>
        </authorList>
    </citation>
    <scope>NUCLEOTIDE SEQUENCE [LARGE SCALE GENOMIC DNA]</scope>
    <source>
        <strain evidence="3 4">NBRC 105200</strain>
    </source>
</reference>
<dbReference type="SUPFAM" id="SSF51905">
    <property type="entry name" value="FAD/NAD(P)-binding domain"/>
    <property type="match status" value="1"/>
</dbReference>
<evidence type="ECO:0000256" key="1">
    <source>
        <dbReference type="ARBA" id="ARBA00023002"/>
    </source>
</evidence>
<protein>
    <submittedName>
        <fullName evidence="3">Putative oxidoreductase</fullName>
    </submittedName>
</protein>
<evidence type="ECO:0000259" key="2">
    <source>
        <dbReference type="Pfam" id="PF01266"/>
    </source>
</evidence>
<dbReference type="AlphaFoldDB" id="K6VU10"/>
<dbReference type="EMBL" id="BAGZ01000017">
    <property type="protein sequence ID" value="GAB78830.1"/>
    <property type="molecule type" value="Genomic_DNA"/>
</dbReference>
<dbReference type="InterPro" id="IPR006076">
    <property type="entry name" value="FAD-dep_OxRdtase"/>
</dbReference>
<dbReference type="eggNOG" id="COG0665">
    <property type="taxonomic scope" value="Bacteria"/>
</dbReference>
<evidence type="ECO:0000313" key="4">
    <source>
        <dbReference type="Proteomes" id="UP000008495"/>
    </source>
</evidence>
<dbReference type="GO" id="GO:0005737">
    <property type="term" value="C:cytoplasm"/>
    <property type="evidence" value="ECO:0007669"/>
    <property type="project" value="TreeGrafter"/>
</dbReference>
<proteinExistence type="predicted"/>
<sequence length="444" mass="47224">MDEVTSRPHPPSTTGSPTVVIGAGAVGATIAYELARRGVTVTLIDEGDDVGHGCSYANAGLLAPAHVETLATPATIQEGLRHVGEPTSPLKVTPRPTLLPWLARLAWSAAPARSRAVSARLRELARASLALHLAYAAQGVDTGVRRSGSLDLFLTRQGWQVKTGGRTAGVYFGDRARALEPSVTRAYAAVPHEEDAHCDSRVYTQAMVEAACREGAQVRWGCRVRHLSQDGDRITRVVTADRQGRTEEHTVSGVMLAAGMGSPRLGADVGLYLPLRGARGYVVDLEPVPGLELSRPVTLKERRVVATPYQDRLRLCGTLELGADDRPLDRRRLQAIRAAGVEALGRAASGRVLQVWAGLRPTTCDGAPIIGRSGALANLYVATGHGMWGLVLAPVTARMLAEGIVEGRPTLHEATFSPDRFAPFRGGAVRGGVLPRRRVGHPVG</sequence>
<dbReference type="PANTHER" id="PTHR13847:SF289">
    <property type="entry name" value="GLYCINE OXIDASE"/>
    <property type="match status" value="1"/>
</dbReference>
<dbReference type="Proteomes" id="UP000008495">
    <property type="component" value="Unassembled WGS sequence"/>
</dbReference>
<evidence type="ECO:0000313" key="3">
    <source>
        <dbReference type="EMBL" id="GAB78830.1"/>
    </source>
</evidence>
<dbReference type="Pfam" id="PF01266">
    <property type="entry name" value="DAO"/>
    <property type="match status" value="1"/>
</dbReference>
<dbReference type="Gene3D" id="3.30.9.10">
    <property type="entry name" value="D-Amino Acid Oxidase, subunit A, domain 2"/>
    <property type="match status" value="1"/>
</dbReference>
<dbReference type="PANTHER" id="PTHR13847">
    <property type="entry name" value="SARCOSINE DEHYDROGENASE-RELATED"/>
    <property type="match status" value="1"/>
</dbReference>
<name>K6VU10_9MICO</name>
<organism evidence="3 4">
    <name type="scientific">Austwickia chelonae NBRC 105200</name>
    <dbReference type="NCBI Taxonomy" id="1184607"/>
    <lineage>
        <taxon>Bacteria</taxon>
        <taxon>Bacillati</taxon>
        <taxon>Actinomycetota</taxon>
        <taxon>Actinomycetes</taxon>
        <taxon>Micrococcales</taxon>
        <taxon>Dermatophilaceae</taxon>
        <taxon>Austwickia</taxon>
    </lineage>
</organism>
<dbReference type="GO" id="GO:0016491">
    <property type="term" value="F:oxidoreductase activity"/>
    <property type="evidence" value="ECO:0007669"/>
    <property type="project" value="UniProtKB-KW"/>
</dbReference>
<keyword evidence="1" id="KW-0560">Oxidoreductase</keyword>
<dbReference type="STRING" id="100225.SAMN05421595_0041"/>
<feature type="domain" description="FAD dependent oxidoreductase" evidence="2">
    <location>
        <begin position="19"/>
        <end position="402"/>
    </location>
</feature>
<dbReference type="SUPFAM" id="SSF54373">
    <property type="entry name" value="FAD-linked reductases, C-terminal domain"/>
    <property type="match status" value="1"/>
</dbReference>
<accession>K6VU10</accession>